<feature type="domain" description="Transposase IS200-like" evidence="1">
    <location>
        <begin position="5"/>
        <end position="121"/>
    </location>
</feature>
<keyword evidence="3" id="KW-1185">Reference proteome</keyword>
<dbReference type="Pfam" id="PF01797">
    <property type="entry name" value="Y1_Tnp"/>
    <property type="match status" value="1"/>
</dbReference>
<dbReference type="PANTHER" id="PTHR33360">
    <property type="entry name" value="TRANSPOSASE FOR INSERTION SEQUENCE ELEMENT IS200"/>
    <property type="match status" value="1"/>
</dbReference>
<sequence length="152" mass="17697">MSQSLAKVAIHFVFSTKHRKPLLDPLELREQLYAYMATILRDNVDSPAIKIGGVEDHVHALLLLSRKFALADVAQEMKTETSKWLKKQATGLKSFSWQSGYGAFSVSESNIDDVKRYIANQQEHHRKMTFEEEFRELCRRHGLEIDERYVWD</sequence>
<dbReference type="GO" id="GO:0004803">
    <property type="term" value="F:transposase activity"/>
    <property type="evidence" value="ECO:0007669"/>
    <property type="project" value="InterPro"/>
</dbReference>
<evidence type="ECO:0000313" key="3">
    <source>
        <dbReference type="Proteomes" id="UP000319557"/>
    </source>
</evidence>
<dbReference type="OrthoDB" id="9798161at2"/>
<evidence type="ECO:0000259" key="1">
    <source>
        <dbReference type="SMART" id="SM01321"/>
    </source>
</evidence>
<dbReference type="SMART" id="SM01321">
    <property type="entry name" value="Y1_Tnp"/>
    <property type="match status" value="1"/>
</dbReference>
<evidence type="ECO:0000313" key="2">
    <source>
        <dbReference type="EMBL" id="QDS89670.1"/>
    </source>
</evidence>
<dbReference type="GO" id="GO:0003677">
    <property type="term" value="F:DNA binding"/>
    <property type="evidence" value="ECO:0007669"/>
    <property type="project" value="InterPro"/>
</dbReference>
<dbReference type="Proteomes" id="UP000319557">
    <property type="component" value="Chromosome"/>
</dbReference>
<dbReference type="EMBL" id="CP036261">
    <property type="protein sequence ID" value="QDS89670.1"/>
    <property type="molecule type" value="Genomic_DNA"/>
</dbReference>
<dbReference type="InterPro" id="IPR002686">
    <property type="entry name" value="Transposase_17"/>
</dbReference>
<accession>A0A517M465</accession>
<organism evidence="2 3">
    <name type="scientific">Rosistilla ulvae</name>
    <dbReference type="NCBI Taxonomy" id="1930277"/>
    <lineage>
        <taxon>Bacteria</taxon>
        <taxon>Pseudomonadati</taxon>
        <taxon>Planctomycetota</taxon>
        <taxon>Planctomycetia</taxon>
        <taxon>Pirellulales</taxon>
        <taxon>Pirellulaceae</taxon>
        <taxon>Rosistilla</taxon>
    </lineage>
</organism>
<dbReference type="NCBIfam" id="NF033573">
    <property type="entry name" value="transpos_IS200"/>
    <property type="match status" value="1"/>
</dbReference>
<dbReference type="GO" id="GO:0006313">
    <property type="term" value="P:DNA transposition"/>
    <property type="evidence" value="ECO:0007669"/>
    <property type="project" value="InterPro"/>
</dbReference>
<dbReference type="SUPFAM" id="SSF143422">
    <property type="entry name" value="Transposase IS200-like"/>
    <property type="match status" value="1"/>
</dbReference>
<dbReference type="InterPro" id="IPR036515">
    <property type="entry name" value="Transposase_17_sf"/>
</dbReference>
<dbReference type="AlphaFoldDB" id="A0A517M465"/>
<name>A0A517M465_9BACT</name>
<dbReference type="KEGG" id="ruv:EC9_38700"/>
<dbReference type="RefSeq" id="WP_145347524.1">
    <property type="nucleotide sequence ID" value="NZ_CP036261.1"/>
</dbReference>
<dbReference type="PANTHER" id="PTHR33360:SF2">
    <property type="entry name" value="TRANSPOSASE FOR INSERTION SEQUENCE ELEMENT IS200"/>
    <property type="match status" value="1"/>
</dbReference>
<proteinExistence type="predicted"/>
<gene>
    <name evidence="2" type="ORF">EC9_38700</name>
</gene>
<protein>
    <submittedName>
        <fullName evidence="2">Transposase IS200 like protein</fullName>
    </submittedName>
</protein>
<dbReference type="Gene3D" id="3.30.70.1290">
    <property type="entry name" value="Transposase IS200-like"/>
    <property type="match status" value="1"/>
</dbReference>
<reference evidence="2 3" key="1">
    <citation type="submission" date="2019-02" db="EMBL/GenBank/DDBJ databases">
        <title>Deep-cultivation of Planctomycetes and their phenomic and genomic characterization uncovers novel biology.</title>
        <authorList>
            <person name="Wiegand S."/>
            <person name="Jogler M."/>
            <person name="Boedeker C."/>
            <person name="Pinto D."/>
            <person name="Vollmers J."/>
            <person name="Rivas-Marin E."/>
            <person name="Kohn T."/>
            <person name="Peeters S.H."/>
            <person name="Heuer A."/>
            <person name="Rast P."/>
            <person name="Oberbeckmann S."/>
            <person name="Bunk B."/>
            <person name="Jeske O."/>
            <person name="Meyerdierks A."/>
            <person name="Storesund J.E."/>
            <person name="Kallscheuer N."/>
            <person name="Luecker S."/>
            <person name="Lage O.M."/>
            <person name="Pohl T."/>
            <person name="Merkel B.J."/>
            <person name="Hornburger P."/>
            <person name="Mueller R.-W."/>
            <person name="Bruemmer F."/>
            <person name="Labrenz M."/>
            <person name="Spormann A.M."/>
            <person name="Op den Camp H."/>
            <person name="Overmann J."/>
            <person name="Amann R."/>
            <person name="Jetten M.S.M."/>
            <person name="Mascher T."/>
            <person name="Medema M.H."/>
            <person name="Devos D.P."/>
            <person name="Kaster A.-K."/>
            <person name="Ovreas L."/>
            <person name="Rohde M."/>
            <person name="Galperin M.Y."/>
            <person name="Jogler C."/>
        </authorList>
    </citation>
    <scope>NUCLEOTIDE SEQUENCE [LARGE SCALE GENOMIC DNA]</scope>
    <source>
        <strain evidence="2 3">EC9</strain>
    </source>
</reference>